<gene>
    <name evidence="2" type="ORF">ACFODO_07140</name>
</gene>
<keyword evidence="1" id="KW-0812">Transmembrane</keyword>
<dbReference type="RefSeq" id="WP_265935922.1">
    <property type="nucleotide sequence ID" value="NZ_JBHRSF010000014.1"/>
</dbReference>
<comment type="caution">
    <text evidence="2">The sequence shown here is derived from an EMBL/GenBank/DDBJ whole genome shotgun (WGS) entry which is preliminary data.</text>
</comment>
<feature type="transmembrane region" description="Helical" evidence="1">
    <location>
        <begin position="20"/>
        <end position="40"/>
    </location>
</feature>
<proteinExistence type="predicted"/>
<dbReference type="NCBIfam" id="NF040911">
    <property type="entry name" value="KGW_Acineto"/>
    <property type="match status" value="1"/>
</dbReference>
<dbReference type="EMBL" id="JBHRSF010000014">
    <property type="protein sequence ID" value="MFC2995049.1"/>
    <property type="molecule type" value="Genomic_DNA"/>
</dbReference>
<protein>
    <submittedName>
        <fullName evidence="2">KGW motif small protein</fullName>
    </submittedName>
</protein>
<evidence type="ECO:0000313" key="2">
    <source>
        <dbReference type="EMBL" id="MFC2995049.1"/>
    </source>
</evidence>
<evidence type="ECO:0000256" key="1">
    <source>
        <dbReference type="SAM" id="Phobius"/>
    </source>
</evidence>
<keyword evidence="1" id="KW-0472">Membrane</keyword>
<evidence type="ECO:0000313" key="3">
    <source>
        <dbReference type="Proteomes" id="UP001595455"/>
    </source>
</evidence>
<keyword evidence="1" id="KW-1133">Transmembrane helix</keyword>
<name>A0ABV7BFR2_9GAMM</name>
<sequence>MIKTVNYQSIDRVALRQKGWMWFGVIIALQIVFLALNYLIKI</sequence>
<dbReference type="Proteomes" id="UP001595455">
    <property type="component" value="Unassembled WGS sequence"/>
</dbReference>
<reference evidence="3" key="1">
    <citation type="journal article" date="2019" name="Int. J. Syst. Evol. Microbiol.">
        <title>The Global Catalogue of Microorganisms (GCM) 10K type strain sequencing project: providing services to taxonomists for standard genome sequencing and annotation.</title>
        <authorList>
            <consortium name="The Broad Institute Genomics Platform"/>
            <consortium name="The Broad Institute Genome Sequencing Center for Infectious Disease"/>
            <person name="Wu L."/>
            <person name="Ma J."/>
        </authorList>
    </citation>
    <scope>NUCLEOTIDE SEQUENCE [LARGE SCALE GENOMIC DNA]</scope>
    <source>
        <strain evidence="3">KCTC 62575</strain>
    </source>
</reference>
<accession>A0ABV7BFR2</accession>
<keyword evidence="3" id="KW-1185">Reference proteome</keyword>
<organism evidence="2 3">
    <name type="scientific">Acinetobacter sichuanensis</name>
    <dbReference type="NCBI Taxonomy" id="2136183"/>
    <lineage>
        <taxon>Bacteria</taxon>
        <taxon>Pseudomonadati</taxon>
        <taxon>Pseudomonadota</taxon>
        <taxon>Gammaproteobacteria</taxon>
        <taxon>Moraxellales</taxon>
        <taxon>Moraxellaceae</taxon>
        <taxon>Acinetobacter</taxon>
    </lineage>
</organism>